<dbReference type="Pfam" id="PF12625">
    <property type="entry name" value="Arabinose_bd"/>
    <property type="match status" value="1"/>
</dbReference>
<evidence type="ECO:0000313" key="6">
    <source>
        <dbReference type="Proteomes" id="UP001495910"/>
    </source>
</evidence>
<comment type="caution">
    <text evidence="5">The sequence shown here is derived from an EMBL/GenBank/DDBJ whole genome shotgun (WGS) entry which is preliminary data.</text>
</comment>
<accession>A0ABU9PU44</accession>
<sequence length="341" mass="38184">MMHANRFSVQSGWKLLIRDMGINPADVLRLAELPADLFARKDASLTPLEYFNFWQGLERAAGSEALPLKIGQVISVETFDPPIFASLCSPNLNTALQRLSQFKMLIGPLTLAVNIDAERTTATLDCYDDLRPIPRSLAASELVFFTQLARLATRQRIVPIDLSLTQLPENLTPYETYFGHPLRQSDRNQIAFSAQDAQHPFLTENAGMWSFFESGLKKRLSDLDAEATMSQRVRSALLEMLPGGQSTIEQVATRLAMTKRSLQRYLSEESTGYQDVLNATRKELARHYLARSSISPGEIAWLLGFQDGNSFNRAFKGWTGITPGEYRSRTSEASTCHTDVD</sequence>
<dbReference type="InterPro" id="IPR018060">
    <property type="entry name" value="HTH_AraC"/>
</dbReference>
<organism evidence="5 6">
    <name type="scientific">Collimonas rhizosphaerae</name>
    <dbReference type="NCBI Taxonomy" id="3126357"/>
    <lineage>
        <taxon>Bacteria</taxon>
        <taxon>Pseudomonadati</taxon>
        <taxon>Pseudomonadota</taxon>
        <taxon>Betaproteobacteria</taxon>
        <taxon>Burkholderiales</taxon>
        <taxon>Oxalobacteraceae</taxon>
        <taxon>Collimonas</taxon>
    </lineage>
</organism>
<dbReference type="InterPro" id="IPR009057">
    <property type="entry name" value="Homeodomain-like_sf"/>
</dbReference>
<proteinExistence type="predicted"/>
<evidence type="ECO:0000313" key="5">
    <source>
        <dbReference type="EMBL" id="MEM4987537.1"/>
    </source>
</evidence>
<feature type="domain" description="HTH araC/xylS-type" evidence="4">
    <location>
        <begin position="231"/>
        <end position="329"/>
    </location>
</feature>
<keyword evidence="3" id="KW-0804">Transcription</keyword>
<evidence type="ECO:0000256" key="3">
    <source>
        <dbReference type="ARBA" id="ARBA00023163"/>
    </source>
</evidence>
<gene>
    <name evidence="5" type="ORF">V8G57_09080</name>
</gene>
<dbReference type="InterPro" id="IPR032687">
    <property type="entry name" value="AraC-type_N"/>
</dbReference>
<keyword evidence="6" id="KW-1185">Reference proteome</keyword>
<dbReference type="Pfam" id="PF12833">
    <property type="entry name" value="HTH_18"/>
    <property type="match status" value="1"/>
</dbReference>
<dbReference type="PANTHER" id="PTHR47894:SF1">
    <property type="entry name" value="HTH-TYPE TRANSCRIPTIONAL REGULATOR VQSM"/>
    <property type="match status" value="1"/>
</dbReference>
<keyword evidence="2" id="KW-0238">DNA-binding</keyword>
<name>A0ABU9PU44_9BURK</name>
<dbReference type="Proteomes" id="UP001495910">
    <property type="component" value="Unassembled WGS sequence"/>
</dbReference>
<dbReference type="EMBL" id="JBANDC010000005">
    <property type="protein sequence ID" value="MEM4987537.1"/>
    <property type="molecule type" value="Genomic_DNA"/>
</dbReference>
<dbReference type="RefSeq" id="WP_342829087.1">
    <property type="nucleotide sequence ID" value="NZ_JBANDC010000005.1"/>
</dbReference>
<evidence type="ECO:0000256" key="2">
    <source>
        <dbReference type="ARBA" id="ARBA00023125"/>
    </source>
</evidence>
<dbReference type="SUPFAM" id="SSF46689">
    <property type="entry name" value="Homeodomain-like"/>
    <property type="match status" value="1"/>
</dbReference>
<dbReference type="PROSITE" id="PS01124">
    <property type="entry name" value="HTH_ARAC_FAMILY_2"/>
    <property type="match status" value="1"/>
</dbReference>
<keyword evidence="1" id="KW-0805">Transcription regulation</keyword>
<evidence type="ECO:0000256" key="1">
    <source>
        <dbReference type="ARBA" id="ARBA00023015"/>
    </source>
</evidence>
<reference evidence="5 6" key="1">
    <citation type="submission" date="2024-02" db="EMBL/GenBank/DDBJ databases">
        <title>Draft genome sequence of Collimonas sp. strain H4R21, an effective mineral-weathering bacterial strain isolated from the beech rhizosphere.</title>
        <authorList>
            <person name="Morin E."/>
            <person name="Uroz S."/>
            <person name="Leveau J.H.J."/>
            <person name="Kumar R."/>
            <person name="Rey M.W."/>
            <person name="Pham J."/>
        </authorList>
    </citation>
    <scope>NUCLEOTIDE SEQUENCE [LARGE SCALE GENOMIC DNA]</scope>
    <source>
        <strain evidence="5 6">H4R21</strain>
    </source>
</reference>
<protein>
    <submittedName>
        <fullName evidence="5">AraC family transcriptional regulator ligand-binding domain-containing protein</fullName>
    </submittedName>
</protein>
<dbReference type="SMART" id="SM00342">
    <property type="entry name" value="HTH_ARAC"/>
    <property type="match status" value="1"/>
</dbReference>
<dbReference type="Gene3D" id="1.10.10.60">
    <property type="entry name" value="Homeodomain-like"/>
    <property type="match status" value="1"/>
</dbReference>
<dbReference type="PANTHER" id="PTHR47894">
    <property type="entry name" value="HTH-TYPE TRANSCRIPTIONAL REGULATOR GADX"/>
    <property type="match status" value="1"/>
</dbReference>
<evidence type="ECO:0000259" key="4">
    <source>
        <dbReference type="PROSITE" id="PS01124"/>
    </source>
</evidence>